<proteinExistence type="predicted"/>
<dbReference type="EMBL" id="MIQH01000818">
    <property type="protein sequence ID" value="OIR24165.1"/>
    <property type="molecule type" value="Genomic_DNA"/>
</dbReference>
<organism evidence="3 4">
    <name type="scientific">Bathymodiolus thermophilus thioautotrophic gill symbiont</name>
    <dbReference type="NCBI Taxonomy" id="2360"/>
    <lineage>
        <taxon>Bacteria</taxon>
        <taxon>Pseudomonadati</taxon>
        <taxon>Pseudomonadota</taxon>
        <taxon>Gammaproteobacteria</taxon>
        <taxon>sulfur-oxidizing symbionts</taxon>
    </lineage>
</organism>
<dbReference type="EMBL" id="CP024634">
    <property type="protein sequence ID" value="AYQ57538.1"/>
    <property type="molecule type" value="Genomic_DNA"/>
</dbReference>
<evidence type="ECO:0000313" key="3">
    <source>
        <dbReference type="EMBL" id="OIR24165.1"/>
    </source>
</evidence>
<dbReference type="OrthoDB" id="5297564at2"/>
<accession>A0A1J5UE18</accession>
<evidence type="ECO:0000313" key="5">
    <source>
        <dbReference type="Proteomes" id="UP000278334"/>
    </source>
</evidence>
<gene>
    <name evidence="3" type="ORF">BGC33_09500</name>
    <name evidence="2" type="ORF">MS2017_1865</name>
</gene>
<evidence type="ECO:0000256" key="1">
    <source>
        <dbReference type="SAM" id="SignalP"/>
    </source>
</evidence>
<sequence>MKKTFKAIITGILFLVFSQNSLAEEEGKVGIKSKDDLKAYLEMFRNSHSLLKKGKFRFTESLSYQFDGNSTLFTEESLRVINLYSSLEYGLTKNIGIYGVFLYSNASKNVKTAYTNNEETIVANIKESSNSRFSKIGIKKVIFLEENNFPELVLDFSFSGKNKEKNKTISSKINLIKSFDPIVLLGSFGLNYETDSYKKSVALVGGIGFGINDKIALGSDLSWSIPIGNNFDSKKDNAMLSGRVIITSAQDTFEPSVSFGLTEFSPDMSLGISWSRRF</sequence>
<dbReference type="Proteomes" id="UP000278334">
    <property type="component" value="Chromosome"/>
</dbReference>
<reference evidence="2 5" key="3">
    <citation type="submission" date="2017-11" db="EMBL/GenBank/DDBJ databases">
        <title>Genome sequence of the bacterial symbiont EPR9N from a vent mussel Bathymodiolus thermophilus.</title>
        <authorList>
            <person name="Won Y.-J."/>
        </authorList>
    </citation>
    <scope>NUCLEOTIDE SEQUENCE [LARGE SCALE GENOMIC DNA]</scope>
    <source>
        <strain evidence="2 5">EPR9N</strain>
    </source>
</reference>
<dbReference type="RefSeq" id="WP_071564917.1">
    <property type="nucleotide sequence ID" value="NZ_CAESAR020000007.1"/>
</dbReference>
<dbReference type="KEGG" id="bthg:MS2017_1865"/>
<evidence type="ECO:0000313" key="2">
    <source>
        <dbReference type="EMBL" id="AYQ57538.1"/>
    </source>
</evidence>
<reference evidence="3" key="2">
    <citation type="journal article" date="2017" name="Stand. Genomic Sci.">
        <title>Genome sequence of the sulfur-oxidizing Bathymodiolus thermophilus gill endosymbiont.</title>
        <authorList>
            <person name="Ponnudurai R."/>
            <person name="Sayavedra L."/>
            <person name="Kleiner M."/>
            <person name="Heiden S.E."/>
            <person name="Thurmer A."/>
            <person name="Felbeck H."/>
            <person name="Schluter R."/>
            <person name="Sievert S.M."/>
            <person name="Daniel R."/>
            <person name="Schweder T."/>
            <person name="Markert S."/>
        </authorList>
    </citation>
    <scope>NUCLEOTIDE SEQUENCE</scope>
    <source>
        <strain evidence="3">BAT/CrabSpa'14</strain>
    </source>
</reference>
<dbReference type="Proteomes" id="UP000182798">
    <property type="component" value="Unassembled WGS sequence"/>
</dbReference>
<keyword evidence="1" id="KW-0732">Signal</keyword>
<feature type="chain" id="PRO_5036308900" evidence="1">
    <location>
        <begin position="24"/>
        <end position="278"/>
    </location>
</feature>
<evidence type="ECO:0000313" key="4">
    <source>
        <dbReference type="Proteomes" id="UP000182798"/>
    </source>
</evidence>
<reference evidence="4" key="1">
    <citation type="submission" date="2016-09" db="EMBL/GenBank/DDBJ databases">
        <title>Genome Sequence of Bathymodiolus thermophilus sulfur-oxidizing gill endosymbiont.</title>
        <authorList>
            <person name="Ponnudurai R."/>
            <person name="Kleiner M."/>
            <person name="Sayavedra L."/>
            <person name="Thuermer A."/>
            <person name="Felbeck H."/>
            <person name="Schlueter R."/>
            <person name="Schweder T."/>
            <person name="Markert S."/>
        </authorList>
    </citation>
    <scope>NUCLEOTIDE SEQUENCE [LARGE SCALE GENOMIC DNA]</scope>
    <source>
        <strain evidence="4">BAT/CrabSpa'14</strain>
    </source>
</reference>
<feature type="signal peptide" evidence="1">
    <location>
        <begin position="1"/>
        <end position="23"/>
    </location>
</feature>
<dbReference type="AlphaFoldDB" id="A0A1J5UE18"/>
<name>A0A1J5UE18_9GAMM</name>
<protein>
    <submittedName>
        <fullName evidence="3">Uncharacterized protein</fullName>
    </submittedName>
</protein>